<dbReference type="Proteomes" id="UP000026915">
    <property type="component" value="Chromosome 7"/>
</dbReference>
<evidence type="ECO:0000256" key="9">
    <source>
        <dbReference type="ARBA" id="ARBA00022989"/>
    </source>
</evidence>
<dbReference type="GO" id="GO:0030247">
    <property type="term" value="F:polysaccharide binding"/>
    <property type="evidence" value="ECO:0007669"/>
    <property type="project" value="InterPro"/>
</dbReference>
<evidence type="ECO:0000256" key="3">
    <source>
        <dbReference type="ARBA" id="ARBA00022679"/>
    </source>
</evidence>
<evidence type="ECO:0000256" key="11">
    <source>
        <dbReference type="ARBA" id="ARBA00023180"/>
    </source>
</evidence>
<comment type="subcellular location">
    <subcellularLocation>
        <location evidence="1">Membrane</location>
        <topology evidence="1">Single-pass type I membrane protein</topology>
    </subcellularLocation>
</comment>
<dbReference type="EMBL" id="CM001885">
    <property type="protein sequence ID" value="EOY13658.1"/>
    <property type="molecule type" value="Genomic_DNA"/>
</dbReference>
<dbReference type="SMART" id="SM00220">
    <property type="entry name" value="S_TKc"/>
    <property type="match status" value="1"/>
</dbReference>
<dbReference type="OMA" id="HEACIAK"/>
<dbReference type="AlphaFoldDB" id="A0A061F9X4"/>
<keyword evidence="16" id="KW-1185">Reference proteome</keyword>
<feature type="binding site" evidence="12">
    <location>
        <position position="383"/>
    </location>
    <ligand>
        <name>ATP</name>
        <dbReference type="ChEBI" id="CHEBI:30616"/>
    </ligand>
</feature>
<gene>
    <name evidence="15" type="ORF">TCM_032292</name>
</gene>
<feature type="region of interest" description="Disordered" evidence="13">
    <location>
        <begin position="650"/>
        <end position="674"/>
    </location>
</feature>
<dbReference type="Pfam" id="PF13947">
    <property type="entry name" value="GUB_WAK_bind"/>
    <property type="match status" value="1"/>
</dbReference>
<name>A0A061F9X4_THECC</name>
<keyword evidence="4" id="KW-0812">Transmembrane</keyword>
<keyword evidence="2" id="KW-0723">Serine/threonine-protein kinase</keyword>
<reference evidence="15 16" key="1">
    <citation type="journal article" date="2013" name="Genome Biol.">
        <title>The genome sequence of the most widely cultivated cacao type and its use to identify candidate genes regulating pod color.</title>
        <authorList>
            <person name="Motamayor J.C."/>
            <person name="Mockaitis K."/>
            <person name="Schmutz J."/>
            <person name="Haiminen N."/>
            <person name="Iii D.L."/>
            <person name="Cornejo O."/>
            <person name="Findley S.D."/>
            <person name="Zheng P."/>
            <person name="Utro F."/>
            <person name="Royaert S."/>
            <person name="Saski C."/>
            <person name="Jenkins J."/>
            <person name="Podicheti R."/>
            <person name="Zhao M."/>
            <person name="Scheffler B.E."/>
            <person name="Stack J.C."/>
            <person name="Feltus F.A."/>
            <person name="Mustiga G.M."/>
            <person name="Amores F."/>
            <person name="Phillips W."/>
            <person name="Marelli J.P."/>
            <person name="May G.D."/>
            <person name="Shapiro H."/>
            <person name="Ma J."/>
            <person name="Bustamante C.D."/>
            <person name="Schnell R.J."/>
            <person name="Main D."/>
            <person name="Gilbert D."/>
            <person name="Parida L."/>
            <person name="Kuhn D.N."/>
        </authorList>
    </citation>
    <scope>NUCLEOTIDE SEQUENCE [LARGE SCALE GENOMIC DNA]</scope>
    <source>
        <strain evidence="16">cv. Matina 1-6</strain>
    </source>
</reference>
<evidence type="ECO:0000313" key="16">
    <source>
        <dbReference type="Proteomes" id="UP000026915"/>
    </source>
</evidence>
<dbReference type="GO" id="GO:0016020">
    <property type="term" value="C:membrane"/>
    <property type="evidence" value="ECO:0007669"/>
    <property type="project" value="UniProtKB-SubCell"/>
</dbReference>
<keyword evidence="9" id="KW-1133">Transmembrane helix</keyword>
<evidence type="ECO:0000256" key="8">
    <source>
        <dbReference type="ARBA" id="ARBA00022840"/>
    </source>
</evidence>
<accession>A0A061F9X4</accession>
<organism evidence="15 16">
    <name type="scientific">Theobroma cacao</name>
    <name type="common">Cacao</name>
    <name type="synonym">Cocoa</name>
    <dbReference type="NCBI Taxonomy" id="3641"/>
    <lineage>
        <taxon>Eukaryota</taxon>
        <taxon>Viridiplantae</taxon>
        <taxon>Streptophyta</taxon>
        <taxon>Embryophyta</taxon>
        <taxon>Tracheophyta</taxon>
        <taxon>Spermatophyta</taxon>
        <taxon>Magnoliopsida</taxon>
        <taxon>eudicotyledons</taxon>
        <taxon>Gunneridae</taxon>
        <taxon>Pentapetalae</taxon>
        <taxon>rosids</taxon>
        <taxon>malvids</taxon>
        <taxon>Malvales</taxon>
        <taxon>Malvaceae</taxon>
        <taxon>Byttnerioideae</taxon>
        <taxon>Theobroma</taxon>
    </lineage>
</organism>
<keyword evidence="6 12" id="KW-0547">Nucleotide-binding</keyword>
<evidence type="ECO:0000256" key="5">
    <source>
        <dbReference type="ARBA" id="ARBA00022729"/>
    </source>
</evidence>
<keyword evidence="8 12" id="KW-0067">ATP-binding</keyword>
<dbReference type="Pfam" id="PF00069">
    <property type="entry name" value="Pkinase"/>
    <property type="match status" value="1"/>
</dbReference>
<dbReference type="InterPro" id="IPR045874">
    <property type="entry name" value="LRK10/LRL21-25-like"/>
</dbReference>
<evidence type="ECO:0000256" key="12">
    <source>
        <dbReference type="PROSITE-ProRule" id="PRU10141"/>
    </source>
</evidence>
<dbReference type="PANTHER" id="PTHR27009">
    <property type="entry name" value="RUST RESISTANCE KINASE LR10-RELATED"/>
    <property type="match status" value="1"/>
</dbReference>
<feature type="compositionally biased region" description="Low complexity" evidence="13">
    <location>
        <begin position="661"/>
        <end position="674"/>
    </location>
</feature>
<evidence type="ECO:0000256" key="13">
    <source>
        <dbReference type="SAM" id="MobiDB-lite"/>
    </source>
</evidence>
<dbReference type="InterPro" id="IPR011009">
    <property type="entry name" value="Kinase-like_dom_sf"/>
</dbReference>
<dbReference type="SUPFAM" id="SSF56112">
    <property type="entry name" value="Protein kinase-like (PK-like)"/>
    <property type="match status" value="1"/>
</dbReference>
<dbReference type="PROSITE" id="PS50011">
    <property type="entry name" value="PROTEIN_KINASE_DOM"/>
    <property type="match status" value="1"/>
</dbReference>
<dbReference type="PROSITE" id="PS00108">
    <property type="entry name" value="PROTEIN_KINASE_ST"/>
    <property type="match status" value="1"/>
</dbReference>
<keyword evidence="5" id="KW-0732">Signal</keyword>
<dbReference type="InterPro" id="IPR025287">
    <property type="entry name" value="WAK_GUB"/>
</dbReference>
<evidence type="ECO:0000256" key="10">
    <source>
        <dbReference type="ARBA" id="ARBA00023136"/>
    </source>
</evidence>
<dbReference type="Gene3D" id="1.10.510.10">
    <property type="entry name" value="Transferase(Phosphotransferase) domain 1"/>
    <property type="match status" value="1"/>
</dbReference>
<dbReference type="InterPro" id="IPR008271">
    <property type="entry name" value="Ser/Thr_kinase_AS"/>
</dbReference>
<dbReference type="GO" id="GO:0005524">
    <property type="term" value="F:ATP binding"/>
    <property type="evidence" value="ECO:0007669"/>
    <property type="project" value="UniProtKB-UniRule"/>
</dbReference>
<evidence type="ECO:0000256" key="2">
    <source>
        <dbReference type="ARBA" id="ARBA00022527"/>
    </source>
</evidence>
<dbReference type="Gene3D" id="3.30.200.20">
    <property type="entry name" value="Phosphorylase Kinase, domain 1"/>
    <property type="match status" value="1"/>
</dbReference>
<evidence type="ECO:0000259" key="14">
    <source>
        <dbReference type="PROSITE" id="PS50011"/>
    </source>
</evidence>
<evidence type="ECO:0000256" key="6">
    <source>
        <dbReference type="ARBA" id="ARBA00022741"/>
    </source>
</evidence>
<dbReference type="InterPro" id="IPR017441">
    <property type="entry name" value="Protein_kinase_ATP_BS"/>
</dbReference>
<dbReference type="eggNOG" id="KOG1187">
    <property type="taxonomic scope" value="Eukaryota"/>
</dbReference>
<evidence type="ECO:0000256" key="4">
    <source>
        <dbReference type="ARBA" id="ARBA00022692"/>
    </source>
</evidence>
<keyword evidence="7 15" id="KW-0418">Kinase</keyword>
<dbReference type="InterPro" id="IPR000719">
    <property type="entry name" value="Prot_kinase_dom"/>
</dbReference>
<dbReference type="HOGENOM" id="CLU_000288_115_7_1"/>
<dbReference type="FunFam" id="1.10.510.10:FF:000590">
    <property type="entry name" value="PR5-like receptor kinase"/>
    <property type="match status" value="1"/>
</dbReference>
<dbReference type="Gramene" id="EOY13658">
    <property type="protein sequence ID" value="EOY13658"/>
    <property type="gene ID" value="TCM_032292"/>
</dbReference>
<keyword evidence="3" id="KW-0808">Transferase</keyword>
<evidence type="ECO:0000256" key="1">
    <source>
        <dbReference type="ARBA" id="ARBA00004479"/>
    </source>
</evidence>
<keyword evidence="15" id="KW-0675">Receptor</keyword>
<dbReference type="GO" id="GO:0004674">
    <property type="term" value="F:protein serine/threonine kinase activity"/>
    <property type="evidence" value="ECO:0007669"/>
    <property type="project" value="UniProtKB-KW"/>
</dbReference>
<evidence type="ECO:0000256" key="7">
    <source>
        <dbReference type="ARBA" id="ARBA00022777"/>
    </source>
</evidence>
<dbReference type="InParanoid" id="A0A061F9X4"/>
<protein>
    <submittedName>
        <fullName evidence="15">PR5-like receptor kinase</fullName>
    </submittedName>
</protein>
<dbReference type="FunFam" id="3.30.200.20:FF:000178">
    <property type="entry name" value="serine/threonine-protein kinase PBS1-like"/>
    <property type="match status" value="1"/>
</dbReference>
<feature type="domain" description="Protein kinase" evidence="14">
    <location>
        <begin position="355"/>
        <end position="632"/>
    </location>
</feature>
<keyword evidence="11" id="KW-0325">Glycoprotein</keyword>
<proteinExistence type="predicted"/>
<dbReference type="PROSITE" id="PS00107">
    <property type="entry name" value="PROTEIN_KINASE_ATP"/>
    <property type="match status" value="1"/>
</dbReference>
<keyword evidence="10" id="KW-0472">Membrane</keyword>
<evidence type="ECO:0000313" key="15">
    <source>
        <dbReference type="EMBL" id="EOY13658.1"/>
    </source>
</evidence>
<sequence length="674" mass="76704">MFRLYSLTQNLLASSVILHLCPFPTQIKSSMPKPKAQLPWFGLMAVLSSFLLPEACIARSTNKDCGFTLCGDVNISFPFRLTSQPRKCGNHRLELECDNNNRTTLVMKHGRFYVRSISYGNQTIQVVDPNLGKNDCSIPRSSFIFGDPCKQPYWVSRSSIMYLVNCTTPIKSSQYVDASRCPNRSSHPPTYFYFLDKGTRWRDFNQFCTVATQVPIGLENISNMSTLDIFEKLLQGFELSWEWFNWDCSYRRSYDVLYALQAYVDSFVHFLFNGRHVAYNSFYPSKRTYILCLAVTGGVILLRSLPGICCLIALVTYKWRRRHLSMDDTIEEFLQSQNDLIPIRYSYREIKRMTRSFRDKLGEGGYGSVFKGKLRSGHLVAIKLLGKSKANGQDFINEVATIGRIHHVNVAKLIGFCVEGSKQALVYDFMSNGSLDRIIFAEENKITLNWQKMFDIALGVARGIEYLHQGCDMQILHFDIKPHNILLDENFVPKVSDFGLAKLYSVDDSIVSLTAARGTIGYIAPELVYKNIGGISNKADVYSFGMLLMEMVGKRKNLNAFADHLSQIYFPSWIYGQLHQEEDIELGEVTDGEKIIVRKMIITACWCIQLPPNDRPSMSKVLEMLETDVELLQMPPKPFQLPFEVSIEDHADENPSEDPTSSLLSSNEISLNIA</sequence>